<dbReference type="GO" id="GO:0009231">
    <property type="term" value="P:riboflavin biosynthetic process"/>
    <property type="evidence" value="ECO:0007669"/>
    <property type="project" value="TreeGrafter"/>
</dbReference>
<comment type="cofactor">
    <cofactor evidence="1">
        <name>Mg(2+)</name>
        <dbReference type="ChEBI" id="CHEBI:18420"/>
    </cofactor>
</comment>
<dbReference type="Gene3D" id="1.20.120.1600">
    <property type="match status" value="1"/>
</dbReference>
<evidence type="ECO:0000256" key="2">
    <source>
        <dbReference type="ARBA" id="ARBA00022801"/>
    </source>
</evidence>
<keyword evidence="2 4" id="KW-0378">Hydrolase</keyword>
<evidence type="ECO:0000256" key="3">
    <source>
        <dbReference type="ARBA" id="ARBA00022842"/>
    </source>
</evidence>
<reference evidence="4" key="1">
    <citation type="submission" date="2021-01" db="EMBL/GenBank/DDBJ databases">
        <title>Genome sequence of strain Noviherbaspirillum sp. DKR-6.</title>
        <authorList>
            <person name="Chaudhary D.K."/>
        </authorList>
    </citation>
    <scope>NUCLEOTIDE SEQUENCE</scope>
    <source>
        <strain evidence="4">DKR-6</strain>
    </source>
</reference>
<dbReference type="EMBL" id="JAEPBG010000003">
    <property type="protein sequence ID" value="MBK4734859.1"/>
    <property type="molecule type" value="Genomic_DNA"/>
</dbReference>
<name>A0A934W7M6_9BURK</name>
<gene>
    <name evidence="4" type="ORF">JJB74_09605</name>
</gene>
<protein>
    <submittedName>
        <fullName evidence="4">HAD family hydrolase</fullName>
    </submittedName>
</protein>
<dbReference type="PRINTS" id="PR00413">
    <property type="entry name" value="HADHALOGNASE"/>
</dbReference>
<dbReference type="SFLD" id="SFLDS00003">
    <property type="entry name" value="Haloacid_Dehalogenase"/>
    <property type="match status" value="1"/>
</dbReference>
<organism evidence="4 5">
    <name type="scientific">Noviherbaspirillum pedocola</name>
    <dbReference type="NCBI Taxonomy" id="2801341"/>
    <lineage>
        <taxon>Bacteria</taxon>
        <taxon>Pseudomonadati</taxon>
        <taxon>Pseudomonadota</taxon>
        <taxon>Betaproteobacteria</taxon>
        <taxon>Burkholderiales</taxon>
        <taxon>Oxalobacteraceae</taxon>
        <taxon>Noviherbaspirillum</taxon>
    </lineage>
</organism>
<proteinExistence type="predicted"/>
<dbReference type="SUPFAM" id="SSF56784">
    <property type="entry name" value="HAD-like"/>
    <property type="match status" value="1"/>
</dbReference>
<dbReference type="NCBIfam" id="TIGR01549">
    <property type="entry name" value="HAD-SF-IA-v1"/>
    <property type="match status" value="1"/>
</dbReference>
<dbReference type="AlphaFoldDB" id="A0A934W7M6"/>
<keyword evidence="5" id="KW-1185">Reference proteome</keyword>
<dbReference type="InterPro" id="IPR006439">
    <property type="entry name" value="HAD-SF_hydro_IA"/>
</dbReference>
<keyword evidence="3" id="KW-0460">Magnesium</keyword>
<dbReference type="NCBIfam" id="TIGR01509">
    <property type="entry name" value="HAD-SF-IA-v3"/>
    <property type="match status" value="1"/>
</dbReference>
<dbReference type="InterPro" id="IPR023214">
    <property type="entry name" value="HAD_sf"/>
</dbReference>
<dbReference type="SFLD" id="SFLDG01129">
    <property type="entry name" value="C1.5:_HAD__Beta-PGM__Phosphata"/>
    <property type="match status" value="1"/>
</dbReference>
<dbReference type="PANTHER" id="PTHR46470">
    <property type="entry name" value="N-ACYLNEURAMINATE-9-PHOSPHATASE"/>
    <property type="match status" value="1"/>
</dbReference>
<comment type="caution">
    <text evidence="4">The sequence shown here is derived from an EMBL/GenBank/DDBJ whole genome shotgun (WGS) entry which is preliminary data.</text>
</comment>
<sequence length="243" mass="26882">MAAIKAILFDLDDTLWPIVPVISRAETLLQEWIHIHAPRAVTGYSIDEMRRRRLALMRAEPRYAIDLAALRHAVLTQHFHQCGEDGRLVEAAMAVFSAARNEVTPFPDVHPVLDRLRGRLLLGSISNGVADLETIGMAHYFKASVAAHRFGTAKPDPAIFHAGCEALGVAPEEAVYVGDDPLLDVEGAQKAGLRAVWLKRLEMLPSRNMPEHIRPDATCGSLIELEQWLDDSMMGPARTVLQD</sequence>
<accession>A0A934W7M6</accession>
<dbReference type="InterPro" id="IPR051400">
    <property type="entry name" value="HAD-like_hydrolase"/>
</dbReference>
<dbReference type="Proteomes" id="UP000622890">
    <property type="component" value="Unassembled WGS sequence"/>
</dbReference>
<dbReference type="RefSeq" id="WP_200591632.1">
    <property type="nucleotide sequence ID" value="NZ_JAEPBG010000003.1"/>
</dbReference>
<dbReference type="Pfam" id="PF00702">
    <property type="entry name" value="Hydrolase"/>
    <property type="match status" value="1"/>
</dbReference>
<dbReference type="InterPro" id="IPR036412">
    <property type="entry name" value="HAD-like_sf"/>
</dbReference>
<evidence type="ECO:0000313" key="4">
    <source>
        <dbReference type="EMBL" id="MBK4734859.1"/>
    </source>
</evidence>
<dbReference type="Gene3D" id="3.40.50.1000">
    <property type="entry name" value="HAD superfamily/HAD-like"/>
    <property type="match status" value="1"/>
</dbReference>
<evidence type="ECO:0000313" key="5">
    <source>
        <dbReference type="Proteomes" id="UP000622890"/>
    </source>
</evidence>
<dbReference type="GO" id="GO:0016787">
    <property type="term" value="F:hydrolase activity"/>
    <property type="evidence" value="ECO:0007669"/>
    <property type="project" value="UniProtKB-KW"/>
</dbReference>
<dbReference type="PANTHER" id="PTHR46470:SF4">
    <property type="entry name" value="5-AMINO-6-(5-PHOSPHO-D-RIBITYLAMINO)URACIL PHOSPHATASE YIGB"/>
    <property type="match status" value="1"/>
</dbReference>
<evidence type="ECO:0000256" key="1">
    <source>
        <dbReference type="ARBA" id="ARBA00001946"/>
    </source>
</evidence>